<evidence type="ECO:0000256" key="13">
    <source>
        <dbReference type="ARBA" id="ARBA00023160"/>
    </source>
</evidence>
<evidence type="ECO:0000256" key="4">
    <source>
        <dbReference type="ARBA" id="ARBA00022516"/>
    </source>
</evidence>
<dbReference type="InterPro" id="IPR016039">
    <property type="entry name" value="Thiolase-like"/>
</dbReference>
<dbReference type="GO" id="GO:0016787">
    <property type="term" value="F:hydrolase activity"/>
    <property type="evidence" value="ECO:0007669"/>
    <property type="project" value="UniProtKB-KW"/>
</dbReference>
<dbReference type="InterPro" id="IPR057326">
    <property type="entry name" value="KR_dom"/>
</dbReference>
<comment type="caution">
    <text evidence="16">Lacks conserved residue(s) required for the propagation of feature annotation.</text>
</comment>
<evidence type="ECO:0000256" key="16">
    <source>
        <dbReference type="PROSITE-ProRule" id="PRU01363"/>
    </source>
</evidence>
<dbReference type="Gene3D" id="3.40.50.150">
    <property type="entry name" value="Vaccinia Virus protein VP39"/>
    <property type="match status" value="1"/>
</dbReference>
<keyword evidence="12" id="KW-0443">Lipid metabolism</keyword>
<keyword evidence="6" id="KW-0808">Transferase</keyword>
<evidence type="ECO:0000256" key="1">
    <source>
        <dbReference type="ARBA" id="ARBA00012873"/>
    </source>
</evidence>
<feature type="transmembrane region" description="Helical" evidence="17">
    <location>
        <begin position="2051"/>
        <end position="2070"/>
    </location>
</feature>
<dbReference type="GO" id="GO:0006633">
    <property type="term" value="P:fatty acid biosynthetic process"/>
    <property type="evidence" value="ECO:0007669"/>
    <property type="project" value="UniProtKB-KW"/>
</dbReference>
<dbReference type="InterPro" id="IPR036291">
    <property type="entry name" value="NAD(P)-bd_dom_sf"/>
</dbReference>
<dbReference type="OrthoDB" id="329835at2759"/>
<keyword evidence="4" id="KW-0444">Lipid biosynthesis</keyword>
<keyword evidence="3" id="KW-0596">Phosphopantetheine</keyword>
<keyword evidence="17" id="KW-1133">Transmembrane helix</keyword>
<dbReference type="EMBL" id="VUJU01000606">
    <property type="protein sequence ID" value="KAF0769370.1"/>
    <property type="molecule type" value="Genomic_DNA"/>
</dbReference>
<proteinExistence type="predicted"/>
<evidence type="ECO:0000256" key="6">
    <source>
        <dbReference type="ARBA" id="ARBA00022679"/>
    </source>
</evidence>
<keyword evidence="17" id="KW-0472">Membrane</keyword>
<dbReference type="SUPFAM" id="SSF53901">
    <property type="entry name" value="Thiolase-like"/>
    <property type="match status" value="2"/>
</dbReference>
<keyword evidence="11" id="KW-0520">NAD</keyword>
<dbReference type="InterPro" id="IPR009081">
    <property type="entry name" value="PP-bd_ACP"/>
</dbReference>
<dbReference type="Gene3D" id="1.10.1200.10">
    <property type="entry name" value="ACP-like"/>
    <property type="match status" value="1"/>
</dbReference>
<dbReference type="InterPro" id="IPR020843">
    <property type="entry name" value="ER"/>
</dbReference>
<keyword evidence="14" id="KW-0511">Multifunctional enzyme</keyword>
<evidence type="ECO:0000256" key="10">
    <source>
        <dbReference type="ARBA" id="ARBA00023002"/>
    </source>
</evidence>
<dbReference type="SMART" id="SM00825">
    <property type="entry name" value="PKS_KS"/>
    <property type="match status" value="1"/>
</dbReference>
<evidence type="ECO:0000256" key="17">
    <source>
        <dbReference type="SAM" id="Phobius"/>
    </source>
</evidence>
<keyword evidence="5" id="KW-0597">Phosphoprotein</keyword>
<dbReference type="SUPFAM" id="SSF50129">
    <property type="entry name" value="GroES-like"/>
    <property type="match status" value="1"/>
</dbReference>
<dbReference type="CDD" id="cd05195">
    <property type="entry name" value="enoyl_red"/>
    <property type="match status" value="1"/>
</dbReference>
<dbReference type="SUPFAM" id="SSF52151">
    <property type="entry name" value="FabD/lysophospholipase-like"/>
    <property type="match status" value="1"/>
</dbReference>
<evidence type="ECO:0000256" key="14">
    <source>
        <dbReference type="ARBA" id="ARBA00023268"/>
    </source>
</evidence>
<dbReference type="PROSITE" id="PS52019">
    <property type="entry name" value="PKS_MFAS_DH"/>
    <property type="match status" value="1"/>
</dbReference>
<gene>
    <name evidence="21" type="ORF">FWK35_00002576</name>
</gene>
<dbReference type="PANTHER" id="PTHR43775:SF7">
    <property type="entry name" value="FATTY ACID SYNTHASE"/>
    <property type="match status" value="1"/>
</dbReference>
<feature type="region of interest" description="N-terminal hotdog fold" evidence="16">
    <location>
        <begin position="819"/>
        <end position="942"/>
    </location>
</feature>
<keyword evidence="8" id="KW-0276">Fatty acid metabolism</keyword>
<dbReference type="SUPFAM" id="SSF47336">
    <property type="entry name" value="ACP-like"/>
    <property type="match status" value="1"/>
</dbReference>
<dbReference type="SMART" id="SM00822">
    <property type="entry name" value="PKS_KR"/>
    <property type="match status" value="1"/>
</dbReference>
<dbReference type="Gene3D" id="3.40.50.720">
    <property type="entry name" value="NAD(P)-binding Rossmann-like Domain"/>
    <property type="match status" value="1"/>
</dbReference>
<dbReference type="Pfam" id="PF00550">
    <property type="entry name" value="PP-binding"/>
    <property type="match status" value="1"/>
</dbReference>
<dbReference type="EC" id="2.3.1.85" evidence="1"/>
<dbReference type="InterPro" id="IPR036736">
    <property type="entry name" value="ACP-like_sf"/>
</dbReference>
<dbReference type="InterPro" id="IPR029063">
    <property type="entry name" value="SAM-dependent_MTases_sf"/>
</dbReference>
<dbReference type="Proteomes" id="UP000478052">
    <property type="component" value="Unassembled WGS sequence"/>
</dbReference>
<dbReference type="InterPro" id="IPR013968">
    <property type="entry name" value="PKS_KR"/>
</dbReference>
<evidence type="ECO:0000256" key="11">
    <source>
        <dbReference type="ARBA" id="ARBA00023027"/>
    </source>
</evidence>
<dbReference type="InterPro" id="IPR014043">
    <property type="entry name" value="Acyl_transferase_dom"/>
</dbReference>
<dbReference type="Pfam" id="PF21149">
    <property type="entry name" value="FAS_pseudo-KR"/>
    <property type="match status" value="1"/>
</dbReference>
<evidence type="ECO:0000256" key="3">
    <source>
        <dbReference type="ARBA" id="ARBA00022450"/>
    </source>
</evidence>
<dbReference type="Gene3D" id="3.90.180.10">
    <property type="entry name" value="Medium-chain alcohol dehydrogenases, catalytic domain"/>
    <property type="match status" value="1"/>
</dbReference>
<dbReference type="GO" id="GO:0004312">
    <property type="term" value="F:fatty acid synthase activity"/>
    <property type="evidence" value="ECO:0007669"/>
    <property type="project" value="UniProtKB-EC"/>
</dbReference>
<dbReference type="Gene3D" id="3.30.70.3290">
    <property type="match status" value="2"/>
</dbReference>
<keyword evidence="13" id="KW-0275">Fatty acid biosynthesis</keyword>
<keyword evidence="9" id="KW-0521">NADP</keyword>
<dbReference type="InterPro" id="IPR042104">
    <property type="entry name" value="PKS_dehydratase_sf"/>
</dbReference>
<dbReference type="InterPro" id="IPR032821">
    <property type="entry name" value="PKS_assoc"/>
</dbReference>
<dbReference type="Gene3D" id="3.40.366.10">
    <property type="entry name" value="Malonyl-Coenzyme A Acyl Carrier Protein, domain 2"/>
    <property type="match status" value="1"/>
</dbReference>
<dbReference type="InterPro" id="IPR049900">
    <property type="entry name" value="PKS_mFAS_DH"/>
</dbReference>
<evidence type="ECO:0000256" key="18">
    <source>
        <dbReference type="SAM" id="SignalP"/>
    </source>
</evidence>
<dbReference type="Gene3D" id="3.10.129.110">
    <property type="entry name" value="Polyketide synthase dehydratase"/>
    <property type="match status" value="1"/>
</dbReference>
<dbReference type="InterPro" id="IPR001227">
    <property type="entry name" value="Ac_transferase_dom_sf"/>
</dbReference>
<feature type="region of interest" description="C-terminal hotdog fold" evidence="16">
    <location>
        <begin position="958"/>
        <end position="1134"/>
    </location>
</feature>
<organism evidence="21 22">
    <name type="scientific">Aphis craccivora</name>
    <name type="common">Cowpea aphid</name>
    <dbReference type="NCBI Taxonomy" id="307492"/>
    <lineage>
        <taxon>Eukaryota</taxon>
        <taxon>Metazoa</taxon>
        <taxon>Ecdysozoa</taxon>
        <taxon>Arthropoda</taxon>
        <taxon>Hexapoda</taxon>
        <taxon>Insecta</taxon>
        <taxon>Pterygota</taxon>
        <taxon>Neoptera</taxon>
        <taxon>Paraneoptera</taxon>
        <taxon>Hemiptera</taxon>
        <taxon>Sternorrhyncha</taxon>
        <taxon>Aphidomorpha</taxon>
        <taxon>Aphidoidea</taxon>
        <taxon>Aphididae</taxon>
        <taxon>Aphidini</taxon>
        <taxon>Aphis</taxon>
        <taxon>Aphis</taxon>
    </lineage>
</organism>
<evidence type="ECO:0000256" key="5">
    <source>
        <dbReference type="ARBA" id="ARBA00022553"/>
    </source>
</evidence>
<dbReference type="Pfam" id="PF08659">
    <property type="entry name" value="KR"/>
    <property type="match status" value="1"/>
</dbReference>
<evidence type="ECO:0000313" key="21">
    <source>
        <dbReference type="EMBL" id="KAF0769370.1"/>
    </source>
</evidence>
<dbReference type="CDD" id="cd00833">
    <property type="entry name" value="PKS"/>
    <property type="match status" value="1"/>
</dbReference>
<dbReference type="GO" id="GO:0016491">
    <property type="term" value="F:oxidoreductase activity"/>
    <property type="evidence" value="ECO:0007669"/>
    <property type="project" value="UniProtKB-KW"/>
</dbReference>
<dbReference type="InterPro" id="IPR016035">
    <property type="entry name" value="Acyl_Trfase/lysoPLipase"/>
</dbReference>
<name>A0A6G0ZFD2_APHCR</name>
<evidence type="ECO:0000259" key="20">
    <source>
        <dbReference type="PROSITE" id="PS52019"/>
    </source>
</evidence>
<dbReference type="SUPFAM" id="SSF51735">
    <property type="entry name" value="NAD(P)-binding Rossmann-fold domains"/>
    <property type="match status" value="2"/>
</dbReference>
<dbReference type="Pfam" id="PF00698">
    <property type="entry name" value="Acyl_transf_1"/>
    <property type="match status" value="1"/>
</dbReference>
<dbReference type="Pfam" id="PF00109">
    <property type="entry name" value="ketoacyl-synt"/>
    <property type="match status" value="1"/>
</dbReference>
<dbReference type="Gene3D" id="3.40.47.10">
    <property type="match status" value="1"/>
</dbReference>
<evidence type="ECO:0000256" key="15">
    <source>
        <dbReference type="ARBA" id="ARBA00044883"/>
    </source>
</evidence>
<dbReference type="InterPro" id="IPR020841">
    <property type="entry name" value="PKS_Beta-ketoAc_synthase_dom"/>
</dbReference>
<feature type="domain" description="Ketosynthase family 3 (KS3)" evidence="19">
    <location>
        <begin position="45"/>
        <end position="450"/>
    </location>
</feature>
<dbReference type="Pfam" id="PF16197">
    <property type="entry name" value="KAsynt_C_assoc"/>
    <property type="match status" value="1"/>
</dbReference>
<keyword evidence="10" id="KW-0560">Oxidoreductase</keyword>
<feature type="domain" description="PKS/mFAS DH" evidence="20">
    <location>
        <begin position="819"/>
        <end position="1134"/>
    </location>
</feature>
<evidence type="ECO:0000256" key="12">
    <source>
        <dbReference type="ARBA" id="ARBA00023098"/>
    </source>
</evidence>
<dbReference type="InterPro" id="IPR014030">
    <property type="entry name" value="Ketoacyl_synth_N"/>
</dbReference>
<keyword evidence="22" id="KW-1185">Reference proteome</keyword>
<evidence type="ECO:0000256" key="8">
    <source>
        <dbReference type="ARBA" id="ARBA00022832"/>
    </source>
</evidence>
<protein>
    <recommendedName>
        <fullName evidence="2">Fatty acid synthase</fullName>
        <ecNumber evidence="1">2.3.1.85</ecNumber>
    </recommendedName>
</protein>
<dbReference type="SMART" id="SM00829">
    <property type="entry name" value="PKS_ER"/>
    <property type="match status" value="1"/>
</dbReference>
<dbReference type="PROSITE" id="PS52004">
    <property type="entry name" value="KS3_2"/>
    <property type="match status" value="1"/>
</dbReference>
<reference evidence="21 22" key="1">
    <citation type="submission" date="2019-08" db="EMBL/GenBank/DDBJ databases">
        <title>Whole genome of Aphis craccivora.</title>
        <authorList>
            <person name="Voronova N.V."/>
            <person name="Shulinski R.S."/>
            <person name="Bandarenka Y.V."/>
            <person name="Zhorov D.G."/>
            <person name="Warner D."/>
        </authorList>
    </citation>
    <scope>NUCLEOTIDE SEQUENCE [LARGE SCALE GENOMIC DNA]</scope>
    <source>
        <strain evidence="21">180601</strain>
        <tissue evidence="21">Whole Body</tissue>
    </source>
</reference>
<dbReference type="Pfam" id="PF13602">
    <property type="entry name" value="ADH_zinc_N_2"/>
    <property type="match status" value="1"/>
</dbReference>
<dbReference type="InterPro" id="IPR050091">
    <property type="entry name" value="PKS_NRPS_Biosynth_Enz"/>
</dbReference>
<dbReference type="PANTHER" id="PTHR43775">
    <property type="entry name" value="FATTY ACID SYNTHASE"/>
    <property type="match status" value="1"/>
</dbReference>
<sequence length="2081" mass="230225">MIKISVVLLFFALKTMAPNAHESEPVRAPAAAKPDVLSDEFGFQPEDIVVSGLSGRFPECDSIDEMREKLYSGVDMVTDEPSRWPYGLYGAIMRTGKMKDLTQFDAEFFNYPPALAERSDPQQRMLLEVAYEAIVDAGLHPMALKGTRTGVVVALSSSETCDWWSKDPEIVNGFEFLGTSRTMSANRVSHYFDLKGPSYSIDTASSTSLIALHQGFKLIQDGVCDNCIVAGVDLVLNPTVSLMFQNLNMLSPGGKCRSFDAEGDGYVRSEGVVAVLLQKAKLAKRIYAGLLNTGSNADGYKDEGITFPSQEMQISLFKRVQEEVGVKSTDLAFMEAHGSATKVGDRQEVGAIVEVFCTGRTKPLLIGALKSNMGHGEPASALSAVIKVLVAMECRLLPPNLHYNIPNPDIPALVDGRLTVVENVTPWDGGIVAVNSFGVGGANGHCLMKSYTKQKKDPQVLEEELPRLVAVSARNKSAINYMINRIDEMPRDKEFYALLYGVHTDQIVGHKYRGYILFNGMYDKTRQIAEYDGQKKPVVFVLPGAESHWSDVGNQLKRLHVFNESIEKSANLLKQKGFNLRSVLRNTDLVSISDPFLSVVTTTVVQIALLDVLESLKITPDYIVGEPLSELSAAYADGVLTAEEAVLSAYAIGSVLAEAKITPSQNGPVLSSQNVSKVSKQLQSALQSIITKSKSISSRWISASQSLGSQAVTSTYFVNSLSTQLSLQDSLVKCPENAVYIQILAQKRAQNYFESNLSSDARYVNLIKDENDMYKQLLLSVGDLFNVGLQPQIEHLYPPVKFPVSARTPMIQSLVEWDHSVKWSVVTFHGKPINKAGEIIINVDVNSNKFSFLKNNKIDDLFVIPYAGYLSLVWQGFAELLYQDPNELPVVFKNVEFLRKTVIPEQGIVKFTLNVLSSGEFELKESGTIVASGQISTTASIDKELLKLITPKNKKSQYLPLDSTDVYKELRLKGYDYHGLFRGIQKIDHTGYYVNFDGNWLAYLENLFQISVLQSDNYNLYIPKFVKKVVIDPTKQQVQTDDNVVPVTYYKYVDVIKAGSVEVRGLQLEEVPLRNKGQKDPNLEFYSFQPYVSDTPTAYALDTCVQLAFENSGGAFKLKVAEVGTGRKPESLFAKSVIDVINTEPMPSVDVTVFTDKPAPVTEQFDEFGVRAVEKDVYSPESIDSNCHLVIAVDQLSNSVLVKNAVDSLKVGGCALFVETKKPTEQQLNSTGLELVANLRSKDNKTFVLLRKNVNWSAPIVVNCTGNDFAWIEPFKSALQRAEQENKQVLLVSQGVKYSGILGFVNCIRLEQNGNALRCLFIEDPKAPKFSLTSDFYQKQLKKDLAINVYRDGAWGSNRHFLLEDDSNSILVPKEYAFISTRKIGDLSTLNWIEGRLQYYKILQPVCHLFRRPEDYPGRELCTVYYAPLNHMDVLFAERSWLPFFNTDTADQGAFLGREFAGRNAKGQRVFGLVSGSALATHVLADSSTLWEVPDKWTLEQASTVSVAYVLAYYGLFIRGKIQPNESVYLNSGTNYTVLASLNILQDSNIKVYVGVEKESQREYLQKNYPKLSSDNIVNSKFAEQELLEKTNGKGVNLIFNTLESTPFKLQSFIHTVAESGRIVEFEKQKQAIESIGVTGNLKNITIIKMNLKSLFHGRYSLLDKQELQKLIANGIKTGEVQPLPTTVYSTDESLLEAFERTESFNYIGKIVLKIRDEESKKVVVPAPKKVLAVPKTFVDPENTYVVIGGLSDFGLQMANFLVTRGAKKIVLVSSSGVSTGFQSLFMRRWKEKNIEVAVIAYDTTKPEETEALLKQANQLGPVAGIFHVDSVLHSISSTDLTAADFRSAFDQKALSVINLDTASQKLCPKLKYFFVWSSGTSGHGIAGQADYGYSDSAIGKISEARKAAGYPSTVVEWGAIGDVGPILDTFDDNNVIVSGSLPQRISSVLNVVDDFLNQPHAVLSSSVLVEKKMANLESVSVGPADAIAKILGKCIKDVKNVLGTSTLTELGLDSLLGTDIKQVLEQDFNIEFSAKEIRELTFDIIKELQFIDLIATVFFLQIGALFLCLKNHPSIKSSQS</sequence>
<keyword evidence="18" id="KW-0732">Signal</keyword>
<keyword evidence="17" id="KW-0812">Transmembrane</keyword>
<evidence type="ECO:0000256" key="9">
    <source>
        <dbReference type="ARBA" id="ARBA00022857"/>
    </source>
</evidence>
<feature type="signal peptide" evidence="18">
    <location>
        <begin position="1"/>
        <end position="17"/>
    </location>
</feature>
<dbReference type="Pfam" id="PF02801">
    <property type="entry name" value="Ketoacyl-synt_C"/>
    <property type="match status" value="1"/>
</dbReference>
<keyword evidence="7" id="KW-0378">Hydrolase</keyword>
<comment type="caution">
    <text evidence="21">The sequence shown here is derived from an EMBL/GenBank/DDBJ whole genome shotgun (WGS) entry which is preliminary data.</text>
</comment>
<feature type="chain" id="PRO_5026020320" description="Fatty acid synthase" evidence="18">
    <location>
        <begin position="18"/>
        <end position="2081"/>
    </location>
</feature>
<evidence type="ECO:0000256" key="2">
    <source>
        <dbReference type="ARBA" id="ARBA00018769"/>
    </source>
</evidence>
<dbReference type="InterPro" id="IPR011032">
    <property type="entry name" value="GroES-like_sf"/>
</dbReference>
<accession>A0A6G0ZFD2</accession>
<evidence type="ECO:0000256" key="7">
    <source>
        <dbReference type="ARBA" id="ARBA00022801"/>
    </source>
</evidence>
<dbReference type="InterPro" id="IPR049391">
    <property type="entry name" value="FAS_pseudo-KR"/>
</dbReference>
<comment type="catalytic activity">
    <reaction evidence="15">
        <text>acetyl-CoA + n malonyl-CoA + 2n NADPH + 2n H(+) = a long-chain fatty acid + (n+1) CoA + n CO2 + 2n NADP(+).</text>
        <dbReference type="EC" id="2.3.1.85"/>
    </reaction>
</comment>
<evidence type="ECO:0000259" key="19">
    <source>
        <dbReference type="PROSITE" id="PS52004"/>
    </source>
</evidence>
<evidence type="ECO:0000313" key="22">
    <source>
        <dbReference type="Proteomes" id="UP000478052"/>
    </source>
</evidence>
<dbReference type="InterPro" id="IPR014031">
    <property type="entry name" value="Ketoacyl_synth_C"/>
</dbReference>